<dbReference type="GeneID" id="58924044"/>
<comment type="caution">
    <text evidence="1">The sequence shown here is derived from an EMBL/GenBank/DDBJ whole genome shotgun (WGS) entry which is preliminary data.</text>
</comment>
<dbReference type="STRING" id="646.BJD16_00010"/>
<name>A0A1S2D950_AERSO</name>
<dbReference type="RefSeq" id="WP_042023709.1">
    <property type="nucleotide sequence ID" value="NZ_CDBW01000044.1"/>
</dbReference>
<dbReference type="PANTHER" id="PTHR38657:SF1">
    <property type="entry name" value="SLR1343 PROTEIN"/>
    <property type="match status" value="1"/>
</dbReference>
<dbReference type="Gene3D" id="1.10.579.10">
    <property type="entry name" value="DNA Cyclobutane Dipyrimidine Photolyase, subunit A, domain 3"/>
    <property type="match status" value="1"/>
</dbReference>
<gene>
    <name evidence="1" type="ORF">BJD16_00010</name>
</gene>
<evidence type="ECO:0000313" key="2">
    <source>
        <dbReference type="Proteomes" id="UP000179934"/>
    </source>
</evidence>
<dbReference type="SUPFAM" id="SSF48173">
    <property type="entry name" value="Cryptochrome/photolyase FAD-binding domain"/>
    <property type="match status" value="1"/>
</dbReference>
<keyword evidence="1" id="KW-0456">Lyase</keyword>
<dbReference type="Gene3D" id="1.10.10.1710">
    <property type="entry name" value="Deoxyribodipyrimidine photolyase-related"/>
    <property type="match status" value="1"/>
</dbReference>
<dbReference type="AlphaFoldDB" id="A0A1S2D950"/>
<dbReference type="PANTHER" id="PTHR38657">
    <property type="entry name" value="SLR1343 PROTEIN"/>
    <property type="match status" value="1"/>
</dbReference>
<dbReference type="GO" id="GO:0016829">
    <property type="term" value="F:lyase activity"/>
    <property type="evidence" value="ECO:0007669"/>
    <property type="project" value="UniProtKB-KW"/>
</dbReference>
<proteinExistence type="predicted"/>
<accession>A0A1S2D950</accession>
<dbReference type="InterPro" id="IPR014729">
    <property type="entry name" value="Rossmann-like_a/b/a_fold"/>
</dbReference>
<dbReference type="Pfam" id="PF04244">
    <property type="entry name" value="DPRP"/>
    <property type="match status" value="1"/>
</dbReference>
<dbReference type="OrthoDB" id="5288100at2"/>
<organism evidence="1 2">
    <name type="scientific">Aeromonas sobria</name>
    <dbReference type="NCBI Taxonomy" id="646"/>
    <lineage>
        <taxon>Bacteria</taxon>
        <taxon>Pseudomonadati</taxon>
        <taxon>Pseudomonadota</taxon>
        <taxon>Gammaproteobacteria</taxon>
        <taxon>Aeromonadales</taxon>
        <taxon>Aeromonadaceae</taxon>
        <taxon>Aeromonas</taxon>
    </lineage>
</organism>
<dbReference type="InterPro" id="IPR007357">
    <property type="entry name" value="PhrB-like"/>
</dbReference>
<dbReference type="InterPro" id="IPR052551">
    <property type="entry name" value="UV-DNA_repair_photolyase"/>
</dbReference>
<evidence type="ECO:0000313" key="1">
    <source>
        <dbReference type="EMBL" id="OHY96688.1"/>
    </source>
</evidence>
<dbReference type="EMBL" id="MKFU01000001">
    <property type="protein sequence ID" value="OHY96688.1"/>
    <property type="molecule type" value="Genomic_DNA"/>
</dbReference>
<reference evidence="1 2" key="1">
    <citation type="submission" date="2016-09" db="EMBL/GenBank/DDBJ databases">
        <title>Draft Genome Sequence of Aeromonas sobria Strain 08005, Isolated from Sick Rana catesbeiana.</title>
        <authorList>
            <person name="Yang Q."/>
        </authorList>
    </citation>
    <scope>NUCLEOTIDE SEQUENCE [LARGE SCALE GENOMIC DNA]</scope>
    <source>
        <strain evidence="1 2">08005</strain>
    </source>
</reference>
<sequence>MELRLVLGDQLNAGHSWFSTPDPAVCYVMAELRQETDYCRHHRQKVLAFFAAMRAFAAALTKAGHNVCYLTLDESARWPDLPTLLEAQLIAHHASSFAWQSPDEWRLASQLKSWAAGLAMPTTEVESEHFLTPRDGWQRYPHSRMEFFYRALRKQYKVLLDEGGNPLGGRWNFDDENRAKLPERQPIPAPLLFANEVQDIDAMLTRHGVKTLGSADASKLQWPITRRQSRELLEHFLTHCLPHFGRYQDALSERGWSLFHSRLSFSLNSKMLHSLEVIRAAQSHWQANQDTITLAQVEGFIRQILGWREFVRALYWEKMPSYGSSNFLGADRPLPGFFWSGETKMACVRHAIHQSLEHGYAHHIQRLMVTGNFAVLAGIHPDQVDEWYLGIYVDAIEWVELPNTRGMSQFADGGLMGSKPYVSSGAYLERMGHYCKGCHYQVKARSGKGSCPFNSLYWHFLWRNRDKLGSNPRLALPYANWDGQPEPQQQAILASAEYHLIHLEQL</sequence>
<dbReference type="Proteomes" id="UP000179934">
    <property type="component" value="Unassembled WGS sequence"/>
</dbReference>
<dbReference type="InterPro" id="IPR036134">
    <property type="entry name" value="Crypto/Photolyase_FAD-like_sf"/>
</dbReference>
<protein>
    <submittedName>
        <fullName evidence="1">Photolyase</fullName>
    </submittedName>
</protein>
<dbReference type="Gene3D" id="3.40.50.620">
    <property type="entry name" value="HUPs"/>
    <property type="match status" value="1"/>
</dbReference>
<dbReference type="Gene3D" id="1.25.40.80">
    <property type="match status" value="1"/>
</dbReference>